<dbReference type="InterPro" id="IPR007066">
    <property type="entry name" value="RNA_pol_Rpb1_3"/>
</dbReference>
<evidence type="ECO:0000256" key="3">
    <source>
        <dbReference type="ARBA" id="ARBA00011251"/>
    </source>
</evidence>
<dbReference type="InterPro" id="IPR045867">
    <property type="entry name" value="DNA-dir_RpoC_beta_prime"/>
</dbReference>
<dbReference type="Gene3D" id="6.20.50.80">
    <property type="match status" value="1"/>
</dbReference>
<keyword evidence="5" id="KW-0597">Phosphoprotein</keyword>
<keyword evidence="11 15" id="KW-0804">Transcription</keyword>
<evidence type="ECO:0000256" key="10">
    <source>
        <dbReference type="ARBA" id="ARBA00022842"/>
    </source>
</evidence>
<evidence type="ECO:0000256" key="9">
    <source>
        <dbReference type="ARBA" id="ARBA00022833"/>
    </source>
</evidence>
<dbReference type="InterPro" id="IPR007081">
    <property type="entry name" value="RNA_pol_Rpb1_5"/>
</dbReference>
<dbReference type="PANTHER" id="PTHR19376:SF11">
    <property type="entry name" value="DNA-DIRECTED RNA POLYMERASE I SUBUNIT RPA1"/>
    <property type="match status" value="1"/>
</dbReference>
<dbReference type="FunFam" id="2.40.40.20:FF:000019">
    <property type="entry name" value="DNA-directed RNA polymerase II subunit RPB1"/>
    <property type="match status" value="1"/>
</dbReference>
<evidence type="ECO:0000313" key="18">
    <source>
        <dbReference type="EMBL" id="KAK9892524.1"/>
    </source>
</evidence>
<evidence type="ECO:0000313" key="19">
    <source>
        <dbReference type="Proteomes" id="UP001431783"/>
    </source>
</evidence>
<keyword evidence="9" id="KW-0862">Zinc</keyword>
<evidence type="ECO:0000256" key="12">
    <source>
        <dbReference type="ARBA" id="ARBA00023242"/>
    </source>
</evidence>
<comment type="catalytic activity">
    <reaction evidence="13 15">
        <text>RNA(n) + a ribonucleoside 5'-triphosphate = RNA(n+1) + diphosphate</text>
        <dbReference type="Rhea" id="RHEA:21248"/>
        <dbReference type="Rhea" id="RHEA-COMP:14527"/>
        <dbReference type="Rhea" id="RHEA-COMP:17342"/>
        <dbReference type="ChEBI" id="CHEBI:33019"/>
        <dbReference type="ChEBI" id="CHEBI:61557"/>
        <dbReference type="ChEBI" id="CHEBI:140395"/>
        <dbReference type="EC" id="2.7.7.6"/>
    </reaction>
</comment>
<dbReference type="InterPro" id="IPR047107">
    <property type="entry name" value="DNA-dir_RNA_pol1_lsu_C"/>
</dbReference>
<dbReference type="Gene3D" id="2.40.40.20">
    <property type="match status" value="1"/>
</dbReference>
<dbReference type="Pfam" id="PF04983">
    <property type="entry name" value="RNA_pol_Rpb1_3"/>
    <property type="match status" value="1"/>
</dbReference>
<evidence type="ECO:0000256" key="2">
    <source>
        <dbReference type="ARBA" id="ARBA00006460"/>
    </source>
</evidence>
<feature type="region of interest" description="Disordered" evidence="16">
    <location>
        <begin position="1325"/>
        <end position="1403"/>
    </location>
</feature>
<evidence type="ECO:0000256" key="6">
    <source>
        <dbReference type="ARBA" id="ARBA00022679"/>
    </source>
</evidence>
<dbReference type="GO" id="GO:0006351">
    <property type="term" value="P:DNA-templated transcription"/>
    <property type="evidence" value="ECO:0007669"/>
    <property type="project" value="InterPro"/>
</dbReference>
<dbReference type="Gene3D" id="1.10.150.390">
    <property type="match status" value="1"/>
</dbReference>
<dbReference type="Proteomes" id="UP001431783">
    <property type="component" value="Unassembled WGS sequence"/>
</dbReference>
<evidence type="ECO:0000259" key="17">
    <source>
        <dbReference type="SMART" id="SM00663"/>
    </source>
</evidence>
<dbReference type="Pfam" id="PF00623">
    <property type="entry name" value="RNA_pol_Rpb1_2"/>
    <property type="match status" value="1"/>
</dbReference>
<organism evidence="18 19">
    <name type="scientific">Henosepilachna vigintioctopunctata</name>
    <dbReference type="NCBI Taxonomy" id="420089"/>
    <lineage>
        <taxon>Eukaryota</taxon>
        <taxon>Metazoa</taxon>
        <taxon>Ecdysozoa</taxon>
        <taxon>Arthropoda</taxon>
        <taxon>Hexapoda</taxon>
        <taxon>Insecta</taxon>
        <taxon>Pterygota</taxon>
        <taxon>Neoptera</taxon>
        <taxon>Endopterygota</taxon>
        <taxon>Coleoptera</taxon>
        <taxon>Polyphaga</taxon>
        <taxon>Cucujiformia</taxon>
        <taxon>Coccinelloidea</taxon>
        <taxon>Coccinellidae</taxon>
        <taxon>Epilachninae</taxon>
        <taxon>Epilachnini</taxon>
        <taxon>Henosepilachna</taxon>
    </lineage>
</organism>
<dbReference type="CDD" id="cd02735">
    <property type="entry name" value="RNAP_I_Rpa1_C"/>
    <property type="match status" value="1"/>
</dbReference>
<dbReference type="GO" id="GO:0005736">
    <property type="term" value="C:RNA polymerase I complex"/>
    <property type="evidence" value="ECO:0007669"/>
    <property type="project" value="TreeGrafter"/>
</dbReference>
<evidence type="ECO:0000256" key="11">
    <source>
        <dbReference type="ARBA" id="ARBA00023163"/>
    </source>
</evidence>
<reference evidence="18 19" key="1">
    <citation type="submission" date="2023-03" db="EMBL/GenBank/DDBJ databases">
        <title>Genome insight into feeding habits of ladybird beetles.</title>
        <authorList>
            <person name="Li H.-S."/>
            <person name="Huang Y.-H."/>
            <person name="Pang H."/>
        </authorList>
    </citation>
    <scope>NUCLEOTIDE SEQUENCE [LARGE SCALE GENOMIC DNA]</scope>
    <source>
        <strain evidence="18">SYSU_2023b</strain>
        <tissue evidence="18">Whole body</tissue>
    </source>
</reference>
<gene>
    <name evidence="18" type="ORF">WA026_020509</name>
</gene>
<evidence type="ECO:0000256" key="15">
    <source>
        <dbReference type="RuleBase" id="RU004279"/>
    </source>
</evidence>
<dbReference type="Pfam" id="PF04998">
    <property type="entry name" value="RNA_pol_Rpb1_5"/>
    <property type="match status" value="1"/>
</dbReference>
<dbReference type="FunFam" id="1.10.274.100:FF:000012">
    <property type="entry name" value="DNA-directed RNA polymerase subunit"/>
    <property type="match status" value="1"/>
</dbReference>
<dbReference type="InterPro" id="IPR000722">
    <property type="entry name" value="RNA_pol_asu"/>
</dbReference>
<evidence type="ECO:0000256" key="16">
    <source>
        <dbReference type="SAM" id="MobiDB-lite"/>
    </source>
</evidence>
<keyword evidence="4 15" id="KW-0240">DNA-directed RNA polymerase</keyword>
<dbReference type="PANTHER" id="PTHR19376">
    <property type="entry name" value="DNA-DIRECTED RNA POLYMERASE"/>
    <property type="match status" value="1"/>
</dbReference>
<dbReference type="InterPro" id="IPR044893">
    <property type="entry name" value="RNA_pol_Rpb1_clamp_domain"/>
</dbReference>
<dbReference type="Gene3D" id="6.10.250.2940">
    <property type="match status" value="1"/>
</dbReference>
<dbReference type="EMBL" id="JARQZJ010000135">
    <property type="protein sequence ID" value="KAK9892524.1"/>
    <property type="molecule type" value="Genomic_DNA"/>
</dbReference>
<accession>A0AAW1VG35</accession>
<dbReference type="Gene3D" id="1.10.132.30">
    <property type="match status" value="1"/>
</dbReference>
<evidence type="ECO:0000256" key="8">
    <source>
        <dbReference type="ARBA" id="ARBA00022723"/>
    </source>
</evidence>
<sequence length="1617" mass="183583">MFRKNELMIPKHINMENISFNIFTNDDMKKLSVTKITTPLTFDSLGHPLNGGLYDKSLGPMTEKSDPCRTCQKNLSNCPGHFGYIELPLPVVNPIFHKTIGMILKISCLNCYCLQIPVHIKKALSIQIKLLNGGRIAEAVNIESMITNLLSKYESLETISEECLLPIYRYEEMNFANLDQLPVFTKNTEALRIEFITGIFKMVKQKKLCLYCKKPLNKIQSLKNKIILGVKKTDGNLSAEARYVDPESSRRFMREIWKQEKELLQNVISVLRSVESQEYPTDIFYFDILPVPPPNVRPVNVVAGKITENSQSNVYRAILQNTAILNTVMHVMKNGGKTEDLPIEAKAAYVSSKGESAVEKLNNLWVQIQAYVDGIMDKEINKQREIIGLKQIIEKKAGIIRMHMMGKRVNYSARSVIAPDPNLNIDEIGIPEAFAKHLTYPVPVTSWNVEELRKMIMNGPNVHPGAVMVQFENGSIIRLNPKNPTQQESILKRLLTPDDDKNGAFKGVKLVYRHLCNGDTLLLNRQPTLHKPSIMAHKARILKGEKTLRLHYSNCKAYNADFDGDEMNAHFPQNELAKSEGYNLVNVCNQYLVPKDGTPLGGLIQDHMIAGVKLSVRGRFFNWSEYHHLVYQALSYKTTRIILLPPAIIKPVQLWSGKEILSTVLINIIPQGKELINLTASSKIRSKAWETCPPRSWKCGGTPFKNENEMSEAEVIIRKGNLLAGVLDKNHYGATPFGLIHCIFELYGGTCATRMLSCLSKLFISFLQQEGFTLGVRDILTIPKADKGRKKVIKTCRKIGWEVMRKAVNIPGNASLEEVMKKVDESSINPKLRASIDREYKTTLDSYTNDINRICLSEGLFCEFPANNLQLMVTSGAKGSTVNTMQISCLLGQIELEGKRPPLMISAKSLPSFPAFEFAPRAGGFIDGRFMTGIQPQEFFFHCMAGREGLIDTAVKTSRSGYLQRCLIKHLEGLTVGYDMTVRDSDGSVTQFMYGEDGMDTCKAQFLDLKHLNFLHENQSAILDKEEIEILKHYENAPKLEKHLAEINTWKDKHGSPLSKVRRSPISLFSQVIKEKAGSRQISKEDIFQLWQKSGEDIKKSFIEKCLPCPDTLNSIFQPDSNFDSINERIDNLITNFKNVKSKKDKKKFRNMVKLKAMKALCAPGEPVGLLAAQSIGEPSTQMTLNTFHFAGRGEMNVTLGIPRLREILMLASKNIKTPSMEIPFLPINDLEMKSEALRKKLNRVVVSDILEKVDVTVNLELKHRRHKYTLKFFFLPYFQYKNDYCVNPKYIMKHMARKFFTMMFQVIRKYSKFNSSNMIVVDEHKQKARKGTNEGDDESPENIEHDVEMENVDNNSSDDEPEDAEDAKMKNKFQERHDDHESEEQSDEEDISEEKTEMDSDEYTEVVQNNTLAQNFISDKENFLWCEITFALPLNHKKLDLTPILREVAAKSVIWETQHIKRAITYMKEGILTLRTDGINIIEMFKYHDILNLSKFYCNDIHKMAETYGIEAATKIIVKEVQDVFNVYGITVNPRHLSLVAEYMTFNGTFEPLSRKGMASSASPFQQMSFESSLAFLKDAVIQGKQDQLQNPSSSLMVGKPCNTGTGSFTLLQNLV</sequence>
<proteinExistence type="inferred from homology"/>
<comment type="caution">
    <text evidence="18">The sequence shown here is derived from an EMBL/GenBank/DDBJ whole genome shotgun (WGS) entry which is preliminary data.</text>
</comment>
<evidence type="ECO:0000256" key="7">
    <source>
        <dbReference type="ARBA" id="ARBA00022695"/>
    </source>
</evidence>
<dbReference type="Gene3D" id="1.10.274.100">
    <property type="entry name" value="RNA polymerase Rpb1, domain 3"/>
    <property type="match status" value="1"/>
</dbReference>
<dbReference type="InterPro" id="IPR038120">
    <property type="entry name" value="Rpb1_funnel_sf"/>
</dbReference>
<dbReference type="GO" id="GO:0003677">
    <property type="term" value="F:DNA binding"/>
    <property type="evidence" value="ECO:0007669"/>
    <property type="project" value="InterPro"/>
</dbReference>
<evidence type="ECO:0000256" key="5">
    <source>
        <dbReference type="ARBA" id="ARBA00022553"/>
    </source>
</evidence>
<comment type="similarity">
    <text evidence="2 15">Belongs to the RNA polymerase beta' chain family.</text>
</comment>
<feature type="compositionally biased region" description="Acidic residues" evidence="16">
    <location>
        <begin position="1382"/>
        <end position="1393"/>
    </location>
</feature>
<keyword evidence="6 15" id="KW-0808">Transferase</keyword>
<protein>
    <recommendedName>
        <fullName evidence="15">DNA-directed RNA polymerase subunit</fullName>
        <ecNumber evidence="15">2.7.7.6</ecNumber>
    </recommendedName>
</protein>
<feature type="compositionally biased region" description="Acidic residues" evidence="16">
    <location>
        <begin position="1350"/>
        <end position="1366"/>
    </location>
</feature>
<keyword evidence="19" id="KW-1185">Reference proteome</keyword>
<keyword evidence="10" id="KW-0460">Magnesium</keyword>
<comment type="subunit">
    <text evidence="3">Component of the RNA polymerase I (Pol I) complex consisting of at least 13 subunits.</text>
</comment>
<dbReference type="InterPro" id="IPR007080">
    <property type="entry name" value="RNA_pol_Rpb1_1"/>
</dbReference>
<dbReference type="InterPro" id="IPR015699">
    <property type="entry name" value="DNA-dir_RNA_pol1_lsu_N"/>
</dbReference>
<dbReference type="CDD" id="cd01435">
    <property type="entry name" value="RNAP_I_RPA1_N"/>
    <property type="match status" value="1"/>
</dbReference>
<dbReference type="InterPro" id="IPR006592">
    <property type="entry name" value="RNA_pol_N"/>
</dbReference>
<evidence type="ECO:0000256" key="14">
    <source>
        <dbReference type="ARBA" id="ARBA00053996"/>
    </source>
</evidence>
<keyword evidence="12" id="KW-0539">Nucleus</keyword>
<evidence type="ECO:0000256" key="13">
    <source>
        <dbReference type="ARBA" id="ARBA00048552"/>
    </source>
</evidence>
<comment type="subcellular location">
    <subcellularLocation>
        <location evidence="1">Nucleus</location>
        <location evidence="1">Nucleolus</location>
    </subcellularLocation>
</comment>
<evidence type="ECO:0000256" key="1">
    <source>
        <dbReference type="ARBA" id="ARBA00004604"/>
    </source>
</evidence>
<evidence type="ECO:0000256" key="4">
    <source>
        <dbReference type="ARBA" id="ARBA00022478"/>
    </source>
</evidence>
<dbReference type="SMART" id="SM00663">
    <property type="entry name" value="RPOLA_N"/>
    <property type="match status" value="1"/>
</dbReference>
<dbReference type="GO" id="GO:0046872">
    <property type="term" value="F:metal ion binding"/>
    <property type="evidence" value="ECO:0007669"/>
    <property type="project" value="UniProtKB-KW"/>
</dbReference>
<dbReference type="InterPro" id="IPR042102">
    <property type="entry name" value="RNA_pol_Rpb1_3_sf"/>
</dbReference>
<dbReference type="EC" id="2.7.7.6" evidence="15"/>
<feature type="compositionally biased region" description="Basic and acidic residues" evidence="16">
    <location>
        <begin position="1367"/>
        <end position="1381"/>
    </location>
</feature>
<dbReference type="Gene3D" id="3.30.1490.180">
    <property type="entry name" value="RNA polymerase ii"/>
    <property type="match status" value="1"/>
</dbReference>
<keyword evidence="8" id="KW-0479">Metal-binding</keyword>
<comment type="function">
    <text evidence="14">DNA-dependent RNA polymerase catalyzes the transcription of DNA into RNA using the four ribonucleoside triphosphates as substrates. Largest and catalytic core component of RNA polymerase I which synthesizes ribosomal RNA precursors. Forms the polymerase active center together with the second largest subunit. A single stranded DNA template strand of the promoter is positioned within the central active site cleft of Pol I. A bridging helix emanates from RPA1 and crosses the cleft near the catalytic site and is thought to promote translocation of Pol I by acting as a ratchet that moves the RNA-DNA hybrid through the active site by switching from straight to bent conformations at each step of nucleotide addition.</text>
</comment>
<dbReference type="Pfam" id="PF04997">
    <property type="entry name" value="RNA_pol_Rpb1_1"/>
    <property type="match status" value="1"/>
</dbReference>
<dbReference type="Pfam" id="PF05000">
    <property type="entry name" value="RNA_pol_Rpb1_4"/>
    <property type="match status" value="1"/>
</dbReference>
<keyword evidence="7 15" id="KW-0548">Nucleotidyltransferase</keyword>
<dbReference type="Gene3D" id="3.30.70.2850">
    <property type="match status" value="1"/>
</dbReference>
<dbReference type="GO" id="GO:0003899">
    <property type="term" value="F:DNA-directed RNA polymerase activity"/>
    <property type="evidence" value="ECO:0007669"/>
    <property type="project" value="UniProtKB-EC"/>
</dbReference>
<dbReference type="SUPFAM" id="SSF64484">
    <property type="entry name" value="beta and beta-prime subunits of DNA dependent RNA-polymerase"/>
    <property type="match status" value="1"/>
</dbReference>
<feature type="domain" description="RNA polymerase N-terminal" evidence="17">
    <location>
        <begin position="282"/>
        <end position="615"/>
    </location>
</feature>
<dbReference type="Gene3D" id="4.10.860.120">
    <property type="entry name" value="RNA polymerase II, clamp domain"/>
    <property type="match status" value="1"/>
</dbReference>
<dbReference type="InterPro" id="IPR007083">
    <property type="entry name" value="RNA_pol_Rpb1_4"/>
</dbReference>
<dbReference type="FunFam" id="3.30.1490.180:FF:000003">
    <property type="entry name" value="DNA-directed RNA polymerase subunit"/>
    <property type="match status" value="1"/>
</dbReference>
<name>A0AAW1VG35_9CUCU</name>